<dbReference type="PANTHER" id="PTHR43876:SF7">
    <property type="entry name" value="UBIQUINONE BIOSYNTHESIS MONOOXYGENASE COQ6, MITOCHONDRIAL"/>
    <property type="match status" value="1"/>
</dbReference>
<dbReference type="Proteomes" id="UP001302429">
    <property type="component" value="Chromosome"/>
</dbReference>
<dbReference type="EMBL" id="CP136594">
    <property type="protein sequence ID" value="WOE75209.1"/>
    <property type="molecule type" value="Genomic_DNA"/>
</dbReference>
<comment type="cofactor">
    <cofactor evidence="1">
        <name>FAD</name>
        <dbReference type="ChEBI" id="CHEBI:57692"/>
    </cofactor>
</comment>
<sequence length="417" mass="44150">MTKQDSPAPPLHYDIAISGAGMIGLTLALALARSGLSVHLIDPVDPATHVSQQDDQRATAIIRSSWEMFDVIGVAEQLGDAASPINAIAVREKQGAKPLRFDAEQGDVMGYMVPNTALIAALLAQIAKESAISCYFGKSCVAREEHDSGVTLTLDDGTELTADVQVVAEGRHSQSLKSGGFSATEWGYDHHAIVATLAHAHGHDGVAFQHFLPGGPVALLPLGDVSDGSDLPPHRSSLVWSMPSEQADGLMALGPRGFCAELARHIGDITGDVQLAGDRGRFPLTFHNVTNPVRGRTVLIGDTAHALHPIAGQGFNLGLRDVACFAEIMAEAVRMGLECGNSDMLQRYSDWRAGDVTLMASVTDSLMRIFALPEPLAGLRRTGMEAVGAVEPLRNWLAAEARGESGNLPRLLQGVAV</sequence>
<evidence type="ECO:0000256" key="1">
    <source>
        <dbReference type="ARBA" id="ARBA00001974"/>
    </source>
</evidence>
<dbReference type="InterPro" id="IPR010971">
    <property type="entry name" value="UbiH/COQ6"/>
</dbReference>
<dbReference type="InterPro" id="IPR036188">
    <property type="entry name" value="FAD/NAD-bd_sf"/>
</dbReference>
<feature type="domain" description="FAD-binding" evidence="8">
    <location>
        <begin position="13"/>
        <end position="352"/>
    </location>
</feature>
<keyword evidence="4" id="KW-0285">Flavoprotein</keyword>
<dbReference type="Pfam" id="PF01494">
    <property type="entry name" value="FAD_binding_3"/>
    <property type="match status" value="1"/>
</dbReference>
<name>A0AA97F6C2_9SPHN</name>
<evidence type="ECO:0000256" key="2">
    <source>
        <dbReference type="ARBA" id="ARBA00004749"/>
    </source>
</evidence>
<accession>A0AA97F6C2</accession>
<keyword evidence="5" id="KW-0274">FAD</keyword>
<dbReference type="AlphaFoldDB" id="A0AA97F6C2"/>
<protein>
    <submittedName>
        <fullName evidence="9">FAD-dependent monooxygenase</fullName>
    </submittedName>
</protein>
<dbReference type="InterPro" id="IPR018168">
    <property type="entry name" value="Ubi_Hdrlase_CS"/>
</dbReference>
<dbReference type="Gene3D" id="3.50.50.60">
    <property type="entry name" value="FAD/NAD(P)-binding domain"/>
    <property type="match status" value="2"/>
</dbReference>
<proteinExistence type="inferred from homology"/>
<organism evidence="9 10">
    <name type="scientific">Alterisphingorhabdus coralli</name>
    <dbReference type="NCBI Taxonomy" id="3071408"/>
    <lineage>
        <taxon>Bacteria</taxon>
        <taxon>Pseudomonadati</taxon>
        <taxon>Pseudomonadota</taxon>
        <taxon>Alphaproteobacteria</taxon>
        <taxon>Sphingomonadales</taxon>
        <taxon>Sphingomonadaceae</taxon>
        <taxon>Alterisphingorhabdus (ex Yan et al. 2024)</taxon>
    </lineage>
</organism>
<evidence type="ECO:0000256" key="7">
    <source>
        <dbReference type="ARBA" id="ARBA00023033"/>
    </source>
</evidence>
<evidence type="ECO:0000256" key="3">
    <source>
        <dbReference type="ARBA" id="ARBA00005349"/>
    </source>
</evidence>
<dbReference type="RefSeq" id="WP_317081912.1">
    <property type="nucleotide sequence ID" value="NZ_CP136594.1"/>
</dbReference>
<gene>
    <name evidence="9" type="ORF">RB602_00375</name>
</gene>
<keyword evidence="7 9" id="KW-0503">Monooxygenase</keyword>
<dbReference type="InterPro" id="IPR002938">
    <property type="entry name" value="FAD-bd"/>
</dbReference>
<evidence type="ECO:0000256" key="5">
    <source>
        <dbReference type="ARBA" id="ARBA00022827"/>
    </source>
</evidence>
<keyword evidence="10" id="KW-1185">Reference proteome</keyword>
<dbReference type="NCBIfam" id="TIGR01988">
    <property type="entry name" value="Ubi-OHases"/>
    <property type="match status" value="1"/>
</dbReference>
<evidence type="ECO:0000256" key="6">
    <source>
        <dbReference type="ARBA" id="ARBA00023002"/>
    </source>
</evidence>
<dbReference type="InterPro" id="IPR051205">
    <property type="entry name" value="UbiH/COQ6_monooxygenase"/>
</dbReference>
<dbReference type="SUPFAM" id="SSF51905">
    <property type="entry name" value="FAD/NAD(P)-binding domain"/>
    <property type="match status" value="1"/>
</dbReference>
<dbReference type="KEGG" id="acoa:RB602_00375"/>
<reference evidence="9 10" key="1">
    <citation type="submission" date="2023-10" db="EMBL/GenBank/DDBJ databases">
        <title>Complete genome sequence of a Sphingomonadaceae bacterium.</title>
        <authorList>
            <person name="Yan C."/>
        </authorList>
    </citation>
    <scope>NUCLEOTIDE SEQUENCE [LARGE SCALE GENOMIC DNA]</scope>
    <source>
        <strain evidence="9 10">SCSIO 66989</strain>
    </source>
</reference>
<evidence type="ECO:0000256" key="4">
    <source>
        <dbReference type="ARBA" id="ARBA00022630"/>
    </source>
</evidence>
<dbReference type="GO" id="GO:0016705">
    <property type="term" value="F:oxidoreductase activity, acting on paired donors, with incorporation or reduction of molecular oxygen"/>
    <property type="evidence" value="ECO:0007669"/>
    <property type="project" value="InterPro"/>
</dbReference>
<dbReference type="GO" id="GO:0071949">
    <property type="term" value="F:FAD binding"/>
    <property type="evidence" value="ECO:0007669"/>
    <property type="project" value="InterPro"/>
</dbReference>
<evidence type="ECO:0000313" key="10">
    <source>
        <dbReference type="Proteomes" id="UP001302429"/>
    </source>
</evidence>
<dbReference type="PANTHER" id="PTHR43876">
    <property type="entry name" value="UBIQUINONE BIOSYNTHESIS MONOOXYGENASE COQ6, MITOCHONDRIAL"/>
    <property type="match status" value="1"/>
</dbReference>
<dbReference type="GO" id="GO:0006744">
    <property type="term" value="P:ubiquinone biosynthetic process"/>
    <property type="evidence" value="ECO:0007669"/>
    <property type="project" value="InterPro"/>
</dbReference>
<keyword evidence="6" id="KW-0560">Oxidoreductase</keyword>
<comment type="pathway">
    <text evidence="2">Cofactor biosynthesis; ubiquinone biosynthesis.</text>
</comment>
<evidence type="ECO:0000313" key="9">
    <source>
        <dbReference type="EMBL" id="WOE75209.1"/>
    </source>
</evidence>
<comment type="similarity">
    <text evidence="3">Belongs to the UbiH/COQ6 family.</text>
</comment>
<dbReference type="PROSITE" id="PS01304">
    <property type="entry name" value="UBIH"/>
    <property type="match status" value="1"/>
</dbReference>
<evidence type="ECO:0000259" key="8">
    <source>
        <dbReference type="Pfam" id="PF01494"/>
    </source>
</evidence>
<dbReference type="GO" id="GO:0004497">
    <property type="term" value="F:monooxygenase activity"/>
    <property type="evidence" value="ECO:0007669"/>
    <property type="project" value="UniProtKB-KW"/>
</dbReference>
<dbReference type="PRINTS" id="PR00420">
    <property type="entry name" value="RNGMNOXGNASE"/>
</dbReference>